<dbReference type="EMBL" id="FXWH01000001">
    <property type="protein sequence ID" value="SMQ66020.1"/>
    <property type="molecule type" value="Genomic_DNA"/>
</dbReference>
<keyword evidence="1" id="KW-1133">Transmembrane helix</keyword>
<name>A0A1Y6EYB5_9GAMM</name>
<dbReference type="Proteomes" id="UP000194450">
    <property type="component" value="Unassembled WGS sequence"/>
</dbReference>
<reference evidence="3" key="1">
    <citation type="submission" date="2017-04" db="EMBL/GenBank/DDBJ databases">
        <authorList>
            <person name="Varghese N."/>
            <person name="Submissions S."/>
        </authorList>
    </citation>
    <scope>NUCLEOTIDE SEQUENCE [LARGE SCALE GENOMIC DNA]</scope>
</reference>
<dbReference type="RefSeq" id="WP_126797139.1">
    <property type="nucleotide sequence ID" value="NZ_FXWH01000001.1"/>
</dbReference>
<gene>
    <name evidence="2" type="ORF">SAMN06297229_1419</name>
</gene>
<evidence type="ECO:0008006" key="4">
    <source>
        <dbReference type="Google" id="ProtNLM"/>
    </source>
</evidence>
<dbReference type="Pfam" id="PF11446">
    <property type="entry name" value="DUF2897"/>
    <property type="match status" value="1"/>
</dbReference>
<accession>A0A1Y6EYB5</accession>
<evidence type="ECO:0000313" key="3">
    <source>
        <dbReference type="Proteomes" id="UP000194450"/>
    </source>
</evidence>
<keyword evidence="1" id="KW-0472">Membrane</keyword>
<keyword evidence="3" id="KW-1185">Reference proteome</keyword>
<feature type="transmembrane region" description="Helical" evidence="1">
    <location>
        <begin position="6"/>
        <end position="24"/>
    </location>
</feature>
<proteinExistence type="predicted"/>
<organism evidence="2 3">
    <name type="scientific">Pseudidiomarina planktonica</name>
    <dbReference type="NCBI Taxonomy" id="1323738"/>
    <lineage>
        <taxon>Bacteria</taxon>
        <taxon>Pseudomonadati</taxon>
        <taxon>Pseudomonadota</taxon>
        <taxon>Gammaproteobacteria</taxon>
        <taxon>Alteromonadales</taxon>
        <taxon>Idiomarinaceae</taxon>
        <taxon>Pseudidiomarina</taxon>
    </lineage>
</organism>
<evidence type="ECO:0000256" key="1">
    <source>
        <dbReference type="SAM" id="Phobius"/>
    </source>
</evidence>
<dbReference type="AlphaFoldDB" id="A0A1Y6EYB5"/>
<evidence type="ECO:0000313" key="2">
    <source>
        <dbReference type="EMBL" id="SMQ66020.1"/>
    </source>
</evidence>
<sequence>MVWLIIILVVGFIAANILVLKYSAKTGWLTKAELDKRGIKAKPKKDEEEDDDQENN</sequence>
<protein>
    <recommendedName>
        <fullName evidence="4">DUF2897 domain-containing protein</fullName>
    </recommendedName>
</protein>
<dbReference type="InterPro" id="IPR021550">
    <property type="entry name" value="DUF2897"/>
</dbReference>
<keyword evidence="1" id="KW-0812">Transmembrane</keyword>